<feature type="transmembrane region" description="Helical" evidence="6">
    <location>
        <begin position="183"/>
        <end position="203"/>
    </location>
</feature>
<evidence type="ECO:0000256" key="4">
    <source>
        <dbReference type="ARBA" id="ARBA00022989"/>
    </source>
</evidence>
<keyword evidence="9" id="KW-1185">Reference proteome</keyword>
<dbReference type="Proteomes" id="UP001157137">
    <property type="component" value="Unassembled WGS sequence"/>
</dbReference>
<evidence type="ECO:0000256" key="1">
    <source>
        <dbReference type="ARBA" id="ARBA00004651"/>
    </source>
</evidence>
<protein>
    <submittedName>
        <fullName evidence="8">Membrane protein</fullName>
    </submittedName>
</protein>
<reference evidence="8" key="2">
    <citation type="submission" date="2016-10" db="EMBL/GenBank/DDBJ databases">
        <authorList>
            <person name="de Groot N.N."/>
        </authorList>
    </citation>
    <scope>NUCLEOTIDE SEQUENCE [LARGE SCALE GENOMIC DNA]</scope>
    <source>
        <strain evidence="8">DSM 12489</strain>
    </source>
</reference>
<dbReference type="EMBL" id="FNOJ01000003">
    <property type="protein sequence ID" value="SDW21824.1"/>
    <property type="molecule type" value="Genomic_DNA"/>
</dbReference>
<dbReference type="EMBL" id="BSRA01000005">
    <property type="protein sequence ID" value="GLV13501.1"/>
    <property type="molecule type" value="Genomic_DNA"/>
</dbReference>
<dbReference type="Pfam" id="PF03631">
    <property type="entry name" value="Virul_fac_BrkB"/>
    <property type="match status" value="1"/>
</dbReference>
<dbReference type="PIRSF" id="PIRSF035875">
    <property type="entry name" value="RNase_BN"/>
    <property type="match status" value="1"/>
</dbReference>
<reference evidence="7" key="3">
    <citation type="submission" date="2023-02" db="EMBL/GenBank/DDBJ databases">
        <title>Proposal of a novel subspecies: Alicyclobacillus hesperidum subspecies aegle.</title>
        <authorList>
            <person name="Goto K."/>
            <person name="Fujii T."/>
            <person name="Yasui K."/>
            <person name="Mochida K."/>
            <person name="Kato-Tanaka Y."/>
            <person name="Morohoshi S."/>
            <person name="An S.Y."/>
            <person name="Kasai H."/>
            <person name="Yokota A."/>
        </authorList>
    </citation>
    <scope>NUCLEOTIDE SEQUENCE</scope>
    <source>
        <strain evidence="7">DSM 12766</strain>
    </source>
</reference>
<dbReference type="AlphaFoldDB" id="A0A1H2RSQ4"/>
<feature type="transmembrane region" description="Helical" evidence="6">
    <location>
        <begin position="33"/>
        <end position="56"/>
    </location>
</feature>
<keyword evidence="3 6" id="KW-0812">Transmembrane</keyword>
<proteinExistence type="predicted"/>
<evidence type="ECO:0000256" key="3">
    <source>
        <dbReference type="ARBA" id="ARBA00022692"/>
    </source>
</evidence>
<gene>
    <name evidence="7" type="ORF">Heshes_11850</name>
    <name evidence="8" type="ORF">SAMN04489725_103106</name>
</gene>
<dbReference type="PANTHER" id="PTHR30213">
    <property type="entry name" value="INNER MEMBRANE PROTEIN YHJD"/>
    <property type="match status" value="1"/>
</dbReference>
<dbReference type="Proteomes" id="UP000182589">
    <property type="component" value="Unassembled WGS sequence"/>
</dbReference>
<feature type="transmembrane region" description="Helical" evidence="6">
    <location>
        <begin position="137"/>
        <end position="163"/>
    </location>
</feature>
<accession>A0A1H2RSQ4</accession>
<dbReference type="InterPro" id="IPR017039">
    <property type="entry name" value="Virul_fac_BrkB"/>
</dbReference>
<keyword evidence="4 6" id="KW-1133">Transmembrane helix</keyword>
<reference evidence="9" key="1">
    <citation type="submission" date="2016-10" db="EMBL/GenBank/DDBJ databases">
        <authorList>
            <person name="Varghese N."/>
        </authorList>
    </citation>
    <scope>NUCLEOTIDE SEQUENCE [LARGE SCALE GENOMIC DNA]</scope>
    <source>
        <strain evidence="9">DSM 12489</strain>
    </source>
</reference>
<organism evidence="8 9">
    <name type="scientific">Alicyclobacillus hesperidum</name>
    <dbReference type="NCBI Taxonomy" id="89784"/>
    <lineage>
        <taxon>Bacteria</taxon>
        <taxon>Bacillati</taxon>
        <taxon>Bacillota</taxon>
        <taxon>Bacilli</taxon>
        <taxon>Bacillales</taxon>
        <taxon>Alicyclobacillaceae</taxon>
        <taxon>Alicyclobacillus</taxon>
    </lineage>
</organism>
<dbReference type="GO" id="GO:0005886">
    <property type="term" value="C:plasma membrane"/>
    <property type="evidence" value="ECO:0007669"/>
    <property type="project" value="UniProtKB-SubCell"/>
</dbReference>
<sequence>MGVRTRVRVFGDFLTQLLVNVFRHDIASLAAQISFYAIFSLFPLLILIIFGASLAVPHQPVVKLLVEALKPYYPDVSNANHFLQDNIEKLGTVGARAGFVSLITLAWSATSAFIAVQQALDSIFEVTAQRSFLARRIVAAIMLCLLIALAVICSIALAIFPMVHLHVSASSFLAAWVSRLRGITRILYPLSLFVTSFVVYRYLPSRRVDVNSVILGALASTILLDLARTLFVVYASHLVTYHFIYGSLTVVILLVLWMYIALIILLFGAEVAALVEKMGNEREGADESE</sequence>
<evidence type="ECO:0000256" key="2">
    <source>
        <dbReference type="ARBA" id="ARBA00022475"/>
    </source>
</evidence>
<evidence type="ECO:0000256" key="6">
    <source>
        <dbReference type="SAM" id="Phobius"/>
    </source>
</evidence>
<keyword evidence="5 6" id="KW-0472">Membrane</keyword>
<comment type="subcellular location">
    <subcellularLocation>
        <location evidence="1">Cell membrane</location>
        <topology evidence="1">Multi-pass membrane protein</topology>
    </subcellularLocation>
</comment>
<dbReference type="NCBIfam" id="TIGR00765">
    <property type="entry name" value="yihY_not_rbn"/>
    <property type="match status" value="1"/>
</dbReference>
<dbReference type="PANTHER" id="PTHR30213:SF0">
    <property type="entry name" value="UPF0761 MEMBRANE PROTEIN YIHY"/>
    <property type="match status" value="1"/>
</dbReference>
<feature type="transmembrane region" description="Helical" evidence="6">
    <location>
        <begin position="215"/>
        <end position="237"/>
    </location>
</feature>
<evidence type="ECO:0000313" key="8">
    <source>
        <dbReference type="EMBL" id="SDW21824.1"/>
    </source>
</evidence>
<evidence type="ECO:0000313" key="9">
    <source>
        <dbReference type="Proteomes" id="UP000182589"/>
    </source>
</evidence>
<evidence type="ECO:0000313" key="7">
    <source>
        <dbReference type="EMBL" id="GLV13501.1"/>
    </source>
</evidence>
<feature type="transmembrane region" description="Helical" evidence="6">
    <location>
        <begin position="97"/>
        <end position="116"/>
    </location>
</feature>
<evidence type="ECO:0000256" key="5">
    <source>
        <dbReference type="ARBA" id="ARBA00023136"/>
    </source>
</evidence>
<name>A0A1H2RSQ4_9BACL</name>
<dbReference type="RefSeq" id="WP_040289816.1">
    <property type="nucleotide sequence ID" value="NZ_BSRA01000005.1"/>
</dbReference>
<keyword evidence="2" id="KW-1003">Cell membrane</keyword>
<feature type="transmembrane region" description="Helical" evidence="6">
    <location>
        <begin position="243"/>
        <end position="268"/>
    </location>
</feature>
<dbReference type="STRING" id="89784.SAMN04489725_103106"/>